<evidence type="ECO:0000313" key="2">
    <source>
        <dbReference type="Proteomes" id="UP000683000"/>
    </source>
</evidence>
<keyword evidence="2" id="KW-1185">Reference proteome</keyword>
<accession>A0A8I2YGZ1</accession>
<gene>
    <name evidence="1" type="ORF">JVT61DRAFT_8886</name>
</gene>
<organism evidence="1 2">
    <name type="scientific">Boletus reticuloceps</name>
    <dbReference type="NCBI Taxonomy" id="495285"/>
    <lineage>
        <taxon>Eukaryota</taxon>
        <taxon>Fungi</taxon>
        <taxon>Dikarya</taxon>
        <taxon>Basidiomycota</taxon>
        <taxon>Agaricomycotina</taxon>
        <taxon>Agaricomycetes</taxon>
        <taxon>Agaricomycetidae</taxon>
        <taxon>Boletales</taxon>
        <taxon>Boletineae</taxon>
        <taxon>Boletaceae</taxon>
        <taxon>Boletoideae</taxon>
        <taxon>Boletus</taxon>
    </lineage>
</organism>
<name>A0A8I2YGZ1_9AGAM</name>
<proteinExistence type="predicted"/>
<comment type="caution">
    <text evidence="1">The sequence shown here is derived from an EMBL/GenBank/DDBJ whole genome shotgun (WGS) entry which is preliminary data.</text>
</comment>
<dbReference type="Proteomes" id="UP000683000">
    <property type="component" value="Unassembled WGS sequence"/>
</dbReference>
<sequence>MTTLTGSSAVESHLHEQVADTASEILVAETVLNDIAAVQATRKGKAREDAPRSDADIALDLQAASLTALISVLQDHRFALSIDRAIESDAHQLGRLSLVERAERDDHRAAVALREGLDLPCQTRPQRMMEQFPEKLIPYTVDVPQKPQRWTWEPSVRA</sequence>
<dbReference type="OrthoDB" id="9977870at2759"/>
<dbReference type="EMBL" id="JAGFBS010000031">
    <property type="protein sequence ID" value="KAG6371884.1"/>
    <property type="molecule type" value="Genomic_DNA"/>
</dbReference>
<reference evidence="1" key="1">
    <citation type="submission" date="2021-03" db="EMBL/GenBank/DDBJ databases">
        <title>Evolutionary innovations through gain and loss of genes in the ectomycorrhizal Boletales.</title>
        <authorList>
            <person name="Wu G."/>
            <person name="Miyauchi S."/>
            <person name="Morin E."/>
            <person name="Yang Z.-L."/>
            <person name="Xu J."/>
            <person name="Martin F.M."/>
        </authorList>
    </citation>
    <scope>NUCLEOTIDE SEQUENCE</scope>
    <source>
        <strain evidence="1">BR01</strain>
    </source>
</reference>
<protein>
    <submittedName>
        <fullName evidence="1">Uncharacterized protein</fullName>
    </submittedName>
</protein>
<dbReference type="AlphaFoldDB" id="A0A8I2YGZ1"/>
<evidence type="ECO:0000313" key="1">
    <source>
        <dbReference type="EMBL" id="KAG6371884.1"/>
    </source>
</evidence>